<sequence>MKKEPLRAEHEAFRDAVLGLSDRLVSLEEGLRTVIVAEAVIASARDHVVESIEA</sequence>
<accession>A0ABM8GZ32</accession>
<dbReference type="Proteomes" id="UP001321477">
    <property type="component" value="Chromosome"/>
</dbReference>
<gene>
    <name evidence="1" type="ORF">GCM10025870_08290</name>
</gene>
<proteinExistence type="predicted"/>
<dbReference type="EMBL" id="AP027734">
    <property type="protein sequence ID" value="BDZ53756.1"/>
    <property type="molecule type" value="Genomic_DNA"/>
</dbReference>
<organism evidence="1 2">
    <name type="scientific">Agromyces marinus</name>
    <dbReference type="NCBI Taxonomy" id="1389020"/>
    <lineage>
        <taxon>Bacteria</taxon>
        <taxon>Bacillati</taxon>
        <taxon>Actinomycetota</taxon>
        <taxon>Actinomycetes</taxon>
        <taxon>Micrococcales</taxon>
        <taxon>Microbacteriaceae</taxon>
        <taxon>Agromyces</taxon>
    </lineage>
</organism>
<keyword evidence="2" id="KW-1185">Reference proteome</keyword>
<evidence type="ECO:0000313" key="1">
    <source>
        <dbReference type="EMBL" id="BDZ53756.1"/>
    </source>
</evidence>
<name>A0ABM8GZ32_9MICO</name>
<reference evidence="2" key="1">
    <citation type="journal article" date="2019" name="Int. J. Syst. Evol. Microbiol.">
        <title>The Global Catalogue of Microorganisms (GCM) 10K type strain sequencing project: providing services to taxonomists for standard genome sequencing and annotation.</title>
        <authorList>
            <consortium name="The Broad Institute Genomics Platform"/>
            <consortium name="The Broad Institute Genome Sequencing Center for Infectious Disease"/>
            <person name="Wu L."/>
            <person name="Ma J."/>
        </authorList>
    </citation>
    <scope>NUCLEOTIDE SEQUENCE [LARGE SCALE GENOMIC DNA]</scope>
    <source>
        <strain evidence="2">NBRC 109019</strain>
    </source>
</reference>
<evidence type="ECO:0000313" key="2">
    <source>
        <dbReference type="Proteomes" id="UP001321477"/>
    </source>
</evidence>
<dbReference type="Gene3D" id="3.30.360.10">
    <property type="entry name" value="Dihydrodipicolinate Reductase, domain 2"/>
    <property type="match status" value="1"/>
</dbReference>
<protein>
    <submittedName>
        <fullName evidence="1">Uncharacterized protein</fullName>
    </submittedName>
</protein>